<feature type="signal peptide" evidence="2">
    <location>
        <begin position="1"/>
        <end position="21"/>
    </location>
</feature>
<dbReference type="AlphaFoldDB" id="A0A365Y3V9"/>
<keyword evidence="2" id="KW-0732">Signal</keyword>
<dbReference type="Gene3D" id="1.25.40.390">
    <property type="match status" value="1"/>
</dbReference>
<evidence type="ECO:0000256" key="1">
    <source>
        <dbReference type="SAM" id="MobiDB-lite"/>
    </source>
</evidence>
<dbReference type="InterPro" id="IPR041662">
    <property type="entry name" value="SusD-like_2"/>
</dbReference>
<name>A0A365Y3V9_9BACT</name>
<comment type="caution">
    <text evidence="3">The sequence shown here is derived from an EMBL/GenBank/DDBJ whole genome shotgun (WGS) entry which is preliminary data.</text>
</comment>
<dbReference type="PROSITE" id="PS51257">
    <property type="entry name" value="PROKAR_LIPOPROTEIN"/>
    <property type="match status" value="1"/>
</dbReference>
<feature type="chain" id="PRO_5016800810" evidence="2">
    <location>
        <begin position="22"/>
        <end position="579"/>
    </location>
</feature>
<evidence type="ECO:0000313" key="4">
    <source>
        <dbReference type="Proteomes" id="UP000253410"/>
    </source>
</evidence>
<feature type="region of interest" description="Disordered" evidence="1">
    <location>
        <begin position="523"/>
        <end position="542"/>
    </location>
</feature>
<dbReference type="InterPro" id="IPR011990">
    <property type="entry name" value="TPR-like_helical_dom_sf"/>
</dbReference>
<dbReference type="OrthoDB" id="614457at2"/>
<protein>
    <submittedName>
        <fullName evidence="3">SusD/RagB family nutrient-binding outer membrane lipoprotein</fullName>
    </submittedName>
</protein>
<feature type="region of interest" description="Disordered" evidence="1">
    <location>
        <begin position="551"/>
        <end position="579"/>
    </location>
</feature>
<keyword evidence="4" id="KW-1185">Reference proteome</keyword>
<dbReference type="Pfam" id="PF12771">
    <property type="entry name" value="SusD-like_2"/>
    <property type="match status" value="1"/>
</dbReference>
<dbReference type="SUPFAM" id="SSF48452">
    <property type="entry name" value="TPR-like"/>
    <property type="match status" value="1"/>
</dbReference>
<organism evidence="3 4">
    <name type="scientific">Chitinophaga flava</name>
    <dbReference type="NCBI Taxonomy" id="2259036"/>
    <lineage>
        <taxon>Bacteria</taxon>
        <taxon>Pseudomonadati</taxon>
        <taxon>Bacteroidota</taxon>
        <taxon>Chitinophagia</taxon>
        <taxon>Chitinophagales</taxon>
        <taxon>Chitinophagaceae</taxon>
        <taxon>Chitinophaga</taxon>
    </lineage>
</organism>
<evidence type="ECO:0000256" key="2">
    <source>
        <dbReference type="SAM" id="SignalP"/>
    </source>
</evidence>
<gene>
    <name evidence="3" type="ORF">DF182_11660</name>
</gene>
<dbReference type="RefSeq" id="WP_113615785.1">
    <property type="nucleotide sequence ID" value="NZ_QFFJ01000001.1"/>
</dbReference>
<reference evidence="3 4" key="1">
    <citation type="submission" date="2018-05" db="EMBL/GenBank/DDBJ databases">
        <title>Chitinophaga sp. K3CV102501T nov., isolated from isolated from a monsoon evergreen broad-leaved forest soil.</title>
        <authorList>
            <person name="Lv Y."/>
        </authorList>
    </citation>
    <scope>NUCLEOTIDE SEQUENCE [LARGE SCALE GENOMIC DNA]</scope>
    <source>
        <strain evidence="3 4">GDMCC 1.1325</strain>
    </source>
</reference>
<evidence type="ECO:0000313" key="3">
    <source>
        <dbReference type="EMBL" id="RBL93190.1"/>
    </source>
</evidence>
<proteinExistence type="predicted"/>
<dbReference type="EMBL" id="QFFJ01000001">
    <property type="protein sequence ID" value="RBL93190.1"/>
    <property type="molecule type" value="Genomic_DNA"/>
</dbReference>
<sequence>MKRIKFRYIILGMLVTSTACTKGFLDINKDPNNPAKVSLSQLLPATEMGLASSLGFTNDNSGARGLTEVLAVYTHQVTVREDPDKYGATGSDFSIDNSWVNFWAGAPAQETSDVFGTMQNLEVMIKQATDGRNMRYAGIGKILKAYGVSQFIDAYGDVPYTEATKFGETGNRYPKFDKGSEVYPKLLALLDEAIVDLGVKLEPTTLYPDKDDIMYGGNKDSWIKVANTIKLKLYNQLRLIQDVSGPVNALLANPGKLISATDEGFMLKYGTVPSPDNRNPGFNEYVATQKSHYQSPWFYEILKGYNGQIFTGIEDPRVPYYFFRQAGAETEPQNGTEYRDGGFISIYFASSGPNRDKTNDKVISVFGIYPVGGRYDDGNPTAVSSKNATGAAPLRLLTYADRLFIEAELMNAKVIAGDPRAKLSAAIDESMKQVDFVVGMARGAQSVPVLGGTARATAYRDAVLAEYDKATTDTRRLEYIMTEKWIQSFGFSCDQYTDYRRTGYPVLFDPNNAVQAPGGFVQPPINGDFKNPGAQPKVKVSNGRKYPLSLPWPASEANVNPNTPPAKNPDAAPVFWDKN</sequence>
<dbReference type="Proteomes" id="UP000253410">
    <property type="component" value="Unassembled WGS sequence"/>
</dbReference>
<keyword evidence="3" id="KW-0449">Lipoprotein</keyword>
<accession>A0A365Y3V9</accession>